<dbReference type="Pfam" id="PF13534">
    <property type="entry name" value="Fer4_17"/>
    <property type="match status" value="1"/>
</dbReference>
<evidence type="ECO:0000313" key="7">
    <source>
        <dbReference type="EMBL" id="SNS83750.1"/>
    </source>
</evidence>
<dbReference type="GO" id="GO:0051539">
    <property type="term" value="F:4 iron, 4 sulfur cluster binding"/>
    <property type="evidence" value="ECO:0007669"/>
    <property type="project" value="UniProtKB-KW"/>
</dbReference>
<dbReference type="PANTHER" id="PTHR43255">
    <property type="entry name" value="IRON-SULFUR-BINDING OXIDOREDUCTASE FADF-RELATED-RELATED"/>
    <property type="match status" value="1"/>
</dbReference>
<proteinExistence type="predicted"/>
<dbReference type="Proteomes" id="UP000198304">
    <property type="component" value="Unassembled WGS sequence"/>
</dbReference>
<dbReference type="GO" id="GO:0016491">
    <property type="term" value="F:oxidoreductase activity"/>
    <property type="evidence" value="ECO:0007669"/>
    <property type="project" value="UniProtKB-KW"/>
</dbReference>
<evidence type="ECO:0000256" key="5">
    <source>
        <dbReference type="ARBA" id="ARBA00023014"/>
    </source>
</evidence>
<accession>A0A239HR40</accession>
<keyword evidence="5" id="KW-0411">Iron-sulfur</keyword>
<dbReference type="InterPro" id="IPR017900">
    <property type="entry name" value="4Fe4S_Fe_S_CS"/>
</dbReference>
<dbReference type="EMBL" id="FZOJ01000023">
    <property type="protein sequence ID" value="SNS83750.1"/>
    <property type="molecule type" value="Genomic_DNA"/>
</dbReference>
<dbReference type="InterPro" id="IPR051460">
    <property type="entry name" value="HdrC_iron-sulfur_subunit"/>
</dbReference>
<dbReference type="Pfam" id="PF02754">
    <property type="entry name" value="CCG"/>
    <property type="match status" value="2"/>
</dbReference>
<keyword evidence="4" id="KW-0408">Iron</keyword>
<gene>
    <name evidence="7" type="ORF">SAMN05446037_102341</name>
</gene>
<dbReference type="AlphaFoldDB" id="A0A239HR40"/>
<dbReference type="RefSeq" id="WP_089284314.1">
    <property type="nucleotide sequence ID" value="NZ_FZOJ01000023.1"/>
</dbReference>
<evidence type="ECO:0000259" key="6">
    <source>
        <dbReference type="Pfam" id="PF02754"/>
    </source>
</evidence>
<dbReference type="GO" id="GO:0005886">
    <property type="term" value="C:plasma membrane"/>
    <property type="evidence" value="ECO:0007669"/>
    <property type="project" value="TreeGrafter"/>
</dbReference>
<reference evidence="7 8" key="1">
    <citation type="submission" date="2017-06" db="EMBL/GenBank/DDBJ databases">
        <authorList>
            <person name="Kim H.J."/>
            <person name="Triplett B.A."/>
        </authorList>
    </citation>
    <scope>NUCLEOTIDE SEQUENCE [LARGE SCALE GENOMIC DNA]</scope>
    <source>
        <strain evidence="7 8">SCA</strain>
    </source>
</reference>
<keyword evidence="2" id="KW-0479">Metal-binding</keyword>
<dbReference type="InterPro" id="IPR004017">
    <property type="entry name" value="Cys_rich_dom"/>
</dbReference>
<evidence type="ECO:0000256" key="3">
    <source>
        <dbReference type="ARBA" id="ARBA00023002"/>
    </source>
</evidence>
<keyword evidence="8" id="KW-1185">Reference proteome</keyword>
<sequence>MKKNNCSPETVKKMQCISEQCIGRTSDDGKDICKLCMKQCKMLNEFTSAPKELFDRFLEADNIDPIIPYSCNMCSDCTLVCPKDLDLKEAFLHMRKDIVEENKGKSPLKGHKGIEMHQTLSFAKMFNTTKKNKVNKRPKEEKQVKRVFMPGCSLPSYKPELVESILGHLQDKLPGVSSVLKCCGKPTYLLGQEELFHERYRSLQAEFDKIQADEVIVACQNCYNMVGKYSPNQRVFSLWSLLPEIGLPEGSLGVGKESDLTFAIHDSCPTRFVPEIHTGVRWIMDQLGYEVEELEKSKENTTCCGMGGMVGAANFPLAQQVMIERASQASSQHMVVYCASCRDAMLIGGKKTLHLLDLVFGETYTSSSSIDMKPHGSFTNWKNRYKTKKCIEKTYEGAPGGHSK</sequence>
<evidence type="ECO:0000313" key="8">
    <source>
        <dbReference type="Proteomes" id="UP000198304"/>
    </source>
</evidence>
<feature type="domain" description="Cysteine-rich" evidence="6">
    <location>
        <begin position="263"/>
        <end position="342"/>
    </location>
</feature>
<feature type="domain" description="Cysteine-rich" evidence="6">
    <location>
        <begin position="150"/>
        <end position="226"/>
    </location>
</feature>
<evidence type="ECO:0000256" key="1">
    <source>
        <dbReference type="ARBA" id="ARBA00022485"/>
    </source>
</evidence>
<evidence type="ECO:0000256" key="4">
    <source>
        <dbReference type="ARBA" id="ARBA00023004"/>
    </source>
</evidence>
<dbReference type="PANTHER" id="PTHR43255:SF1">
    <property type="entry name" value="IRON-SULFUR-BINDING OXIDOREDUCTASE FADF-RELATED"/>
    <property type="match status" value="1"/>
</dbReference>
<name>A0A239HR40_9FIRM</name>
<dbReference type="GO" id="GO:0046872">
    <property type="term" value="F:metal ion binding"/>
    <property type="evidence" value="ECO:0007669"/>
    <property type="project" value="UniProtKB-KW"/>
</dbReference>
<evidence type="ECO:0000256" key="2">
    <source>
        <dbReference type="ARBA" id="ARBA00022723"/>
    </source>
</evidence>
<protein>
    <submittedName>
        <fullName evidence="7">Fe-S oxidoreductase</fullName>
    </submittedName>
</protein>
<organism evidence="7 8">
    <name type="scientific">Anaerovirgula multivorans</name>
    <dbReference type="NCBI Taxonomy" id="312168"/>
    <lineage>
        <taxon>Bacteria</taxon>
        <taxon>Bacillati</taxon>
        <taxon>Bacillota</taxon>
        <taxon>Clostridia</taxon>
        <taxon>Peptostreptococcales</taxon>
        <taxon>Natronincolaceae</taxon>
        <taxon>Anaerovirgula</taxon>
    </lineage>
</organism>
<keyword evidence="3" id="KW-0560">Oxidoreductase</keyword>
<dbReference type="OrthoDB" id="5241828at2"/>
<dbReference type="SUPFAM" id="SSF46548">
    <property type="entry name" value="alpha-helical ferredoxin"/>
    <property type="match status" value="1"/>
</dbReference>
<dbReference type="PROSITE" id="PS00198">
    <property type="entry name" value="4FE4S_FER_1"/>
    <property type="match status" value="1"/>
</dbReference>
<keyword evidence="1" id="KW-0004">4Fe-4S</keyword>